<gene>
    <name evidence="7" type="ORF">AQJ11_43155</name>
</gene>
<evidence type="ECO:0000313" key="7">
    <source>
        <dbReference type="EMBL" id="KUN15539.1"/>
    </source>
</evidence>
<dbReference type="InterPro" id="IPR036388">
    <property type="entry name" value="WH-like_DNA-bd_sf"/>
</dbReference>
<dbReference type="InterPro" id="IPR013325">
    <property type="entry name" value="RNA_pol_sigma_r2"/>
</dbReference>
<dbReference type="Pfam" id="PF08281">
    <property type="entry name" value="Sigma70_r4_2"/>
    <property type="match status" value="1"/>
</dbReference>
<organism evidence="7 8">
    <name type="scientific">Streptomyces corchorusii</name>
    <name type="common">Streptomyces chibaensis</name>
    <dbReference type="NCBI Taxonomy" id="1903"/>
    <lineage>
        <taxon>Bacteria</taxon>
        <taxon>Bacillati</taxon>
        <taxon>Actinomycetota</taxon>
        <taxon>Actinomycetes</taxon>
        <taxon>Kitasatosporales</taxon>
        <taxon>Streptomycetaceae</taxon>
        <taxon>Streptomyces</taxon>
    </lineage>
</organism>
<dbReference type="AlphaFoldDB" id="A0A124HJ67"/>
<dbReference type="InterPro" id="IPR013324">
    <property type="entry name" value="RNA_pol_sigma_r3/r4-like"/>
</dbReference>
<dbReference type="Gene3D" id="1.10.1740.10">
    <property type="match status" value="1"/>
</dbReference>
<keyword evidence="8" id="KW-1185">Reference proteome</keyword>
<proteinExistence type="inferred from homology"/>
<dbReference type="GO" id="GO:0003677">
    <property type="term" value="F:DNA binding"/>
    <property type="evidence" value="ECO:0007669"/>
    <property type="project" value="InterPro"/>
</dbReference>
<dbReference type="GO" id="GO:0016987">
    <property type="term" value="F:sigma factor activity"/>
    <property type="evidence" value="ECO:0007669"/>
    <property type="project" value="UniProtKB-KW"/>
</dbReference>
<dbReference type="SUPFAM" id="SSF88946">
    <property type="entry name" value="Sigma2 domain of RNA polymerase sigma factors"/>
    <property type="match status" value="1"/>
</dbReference>
<dbReference type="NCBIfam" id="TIGR02937">
    <property type="entry name" value="sigma70-ECF"/>
    <property type="match status" value="1"/>
</dbReference>
<name>A0A124HJ67_STRCK</name>
<evidence type="ECO:0000256" key="1">
    <source>
        <dbReference type="ARBA" id="ARBA00010641"/>
    </source>
</evidence>
<dbReference type="GO" id="GO:0006352">
    <property type="term" value="P:DNA-templated transcription initiation"/>
    <property type="evidence" value="ECO:0007669"/>
    <property type="project" value="InterPro"/>
</dbReference>
<dbReference type="PANTHER" id="PTHR30173:SF36">
    <property type="entry name" value="ECF RNA POLYMERASE SIGMA FACTOR SIGJ"/>
    <property type="match status" value="1"/>
</dbReference>
<feature type="domain" description="RNA polymerase sigma factor 70 region 4 type 2" evidence="6">
    <location>
        <begin position="130"/>
        <end position="181"/>
    </location>
</feature>
<evidence type="ECO:0000256" key="2">
    <source>
        <dbReference type="ARBA" id="ARBA00023015"/>
    </source>
</evidence>
<evidence type="ECO:0000259" key="5">
    <source>
        <dbReference type="Pfam" id="PF04542"/>
    </source>
</evidence>
<dbReference type="RefSeq" id="WP_059267115.1">
    <property type="nucleotide sequence ID" value="NZ_KQ948380.1"/>
</dbReference>
<dbReference type="InterPro" id="IPR007627">
    <property type="entry name" value="RNA_pol_sigma70_r2"/>
</dbReference>
<protein>
    <recommendedName>
        <fullName evidence="9">RNA polymerase subunit sigma-24</fullName>
    </recommendedName>
</protein>
<dbReference type="Gene3D" id="1.10.10.10">
    <property type="entry name" value="Winged helix-like DNA-binding domain superfamily/Winged helix DNA-binding domain"/>
    <property type="match status" value="1"/>
</dbReference>
<keyword evidence="3" id="KW-0731">Sigma factor</keyword>
<evidence type="ECO:0000259" key="6">
    <source>
        <dbReference type="Pfam" id="PF08281"/>
    </source>
</evidence>
<dbReference type="Pfam" id="PF04542">
    <property type="entry name" value="Sigma70_r2"/>
    <property type="match status" value="1"/>
</dbReference>
<evidence type="ECO:0000256" key="3">
    <source>
        <dbReference type="ARBA" id="ARBA00023082"/>
    </source>
</evidence>
<dbReference type="SUPFAM" id="SSF88659">
    <property type="entry name" value="Sigma3 and sigma4 domains of RNA polymerase sigma factors"/>
    <property type="match status" value="1"/>
</dbReference>
<comment type="similarity">
    <text evidence="1">Belongs to the sigma-70 factor family. ECF subfamily.</text>
</comment>
<dbReference type="InterPro" id="IPR013249">
    <property type="entry name" value="RNA_pol_sigma70_r4_t2"/>
</dbReference>
<dbReference type="EMBL" id="LMWP01000071">
    <property type="protein sequence ID" value="KUN15539.1"/>
    <property type="molecule type" value="Genomic_DNA"/>
</dbReference>
<dbReference type="InterPro" id="IPR052704">
    <property type="entry name" value="ECF_Sigma-70_Domain"/>
</dbReference>
<accession>A0A124HJ67</accession>
<sequence>MDTYLRERRRSPVQDSRAVTSAIDDLEGAVSLFLRARPSLIGIAYRILGNASEAEDVMQEVWLRLQRTDRTAVHSPPALLRTITVRVAINVLQSARRRRECCATPWLPDPPDPDATPDAVAERQDAVERAVALLLEKLTPQQRAVYVLRQGFGYPYDRIAGLLDLSVANARQQVTRAQRRLDAPWRRQPVDVVVQRRLVQALRAAAQVGDLARLEQVLLSDTGEPMSAPRGRPANG</sequence>
<feature type="domain" description="RNA polymerase sigma-70 region 2" evidence="5">
    <location>
        <begin position="32"/>
        <end position="98"/>
    </location>
</feature>
<reference evidence="7 8" key="1">
    <citation type="submission" date="2015-10" db="EMBL/GenBank/DDBJ databases">
        <title>Draft genome sequence of Streptomyces corchorusii DSM 40340, type strain for the species Streptomyces corchorusii.</title>
        <authorList>
            <person name="Ruckert C."/>
            <person name="Winkler A."/>
            <person name="Kalinowski J."/>
            <person name="Kampfer P."/>
            <person name="Glaeser S."/>
        </authorList>
    </citation>
    <scope>NUCLEOTIDE SEQUENCE [LARGE SCALE GENOMIC DNA]</scope>
    <source>
        <strain evidence="7 8">DSM 40340</strain>
    </source>
</reference>
<keyword evidence="4" id="KW-0804">Transcription</keyword>
<comment type="caution">
    <text evidence="7">The sequence shown here is derived from an EMBL/GenBank/DDBJ whole genome shotgun (WGS) entry which is preliminary data.</text>
</comment>
<dbReference type="InterPro" id="IPR014284">
    <property type="entry name" value="RNA_pol_sigma-70_dom"/>
</dbReference>
<dbReference type="Proteomes" id="UP000053398">
    <property type="component" value="Unassembled WGS sequence"/>
</dbReference>
<evidence type="ECO:0000256" key="4">
    <source>
        <dbReference type="ARBA" id="ARBA00023163"/>
    </source>
</evidence>
<evidence type="ECO:0000313" key="8">
    <source>
        <dbReference type="Proteomes" id="UP000053398"/>
    </source>
</evidence>
<dbReference type="PANTHER" id="PTHR30173">
    <property type="entry name" value="SIGMA 19 FACTOR"/>
    <property type="match status" value="1"/>
</dbReference>
<keyword evidence="2" id="KW-0805">Transcription regulation</keyword>
<evidence type="ECO:0008006" key="9">
    <source>
        <dbReference type="Google" id="ProtNLM"/>
    </source>
</evidence>